<name>A0A7S4FZG1_9EUGL</name>
<feature type="compositionally biased region" description="Low complexity" evidence="2">
    <location>
        <begin position="569"/>
        <end position="582"/>
    </location>
</feature>
<evidence type="ECO:0000256" key="1">
    <source>
        <dbReference type="SAM" id="Coils"/>
    </source>
</evidence>
<feature type="compositionally biased region" description="Polar residues" evidence="2">
    <location>
        <begin position="537"/>
        <end position="562"/>
    </location>
</feature>
<dbReference type="InterPro" id="IPR007145">
    <property type="entry name" value="MAP65_Ase1_PRC1"/>
</dbReference>
<dbReference type="EMBL" id="HBJA01090402">
    <property type="protein sequence ID" value="CAE0820290.1"/>
    <property type="molecule type" value="Transcribed_RNA"/>
</dbReference>
<gene>
    <name evidence="3" type="ORF">EGYM00163_LOCUS31461</name>
</gene>
<keyword evidence="1" id="KW-0175">Coiled coil</keyword>
<protein>
    <submittedName>
        <fullName evidence="3">Uncharacterized protein</fullName>
    </submittedName>
</protein>
<dbReference type="GO" id="GO:0000226">
    <property type="term" value="P:microtubule cytoskeleton organization"/>
    <property type="evidence" value="ECO:0007669"/>
    <property type="project" value="InterPro"/>
</dbReference>
<organism evidence="3">
    <name type="scientific">Eutreptiella gymnastica</name>
    <dbReference type="NCBI Taxonomy" id="73025"/>
    <lineage>
        <taxon>Eukaryota</taxon>
        <taxon>Discoba</taxon>
        <taxon>Euglenozoa</taxon>
        <taxon>Euglenida</taxon>
        <taxon>Spirocuta</taxon>
        <taxon>Euglenophyceae</taxon>
        <taxon>Eutreptiales</taxon>
        <taxon>Eutreptiaceae</taxon>
        <taxon>Eutreptiella</taxon>
    </lineage>
</organism>
<reference evidence="3" key="1">
    <citation type="submission" date="2021-01" db="EMBL/GenBank/DDBJ databases">
        <authorList>
            <person name="Corre E."/>
            <person name="Pelletier E."/>
            <person name="Niang G."/>
            <person name="Scheremetjew M."/>
            <person name="Finn R."/>
            <person name="Kale V."/>
            <person name="Holt S."/>
            <person name="Cochrane G."/>
            <person name="Meng A."/>
            <person name="Brown T."/>
            <person name="Cohen L."/>
        </authorList>
    </citation>
    <scope>NUCLEOTIDE SEQUENCE</scope>
    <source>
        <strain evidence="3">CCMP1594</strain>
    </source>
</reference>
<dbReference type="Gene3D" id="1.20.58.1520">
    <property type="match status" value="1"/>
</dbReference>
<feature type="compositionally biased region" description="Polar residues" evidence="2">
    <location>
        <begin position="451"/>
        <end position="461"/>
    </location>
</feature>
<sequence length="614" mass="67541">MLNCVDTMDFVETLCALSRSTHAKLHRLWTDMGISTQCQNEAYRQLATRLQTICDNTIQEQEALEAKMCKDVAALSRQHQDLTTCLRSLDPSTEAEFEPAFNQDVDGLSLQQQHDRLTAKNTQLDQLRSRRVVLFTKLHAQLVALYNSLETPAPQRKPFARDKYFDGDNIGQPLLKAYEDEIQQCITQKRSADTQKIQTLIAAVRDLSTELNMPPNDECPVNGSLMLELSTDEALEAKVKELEAQLDNLKTEKQLRLSDKVSEVTARLRGLWKGYEDLTGHKLDVPLSEDISEAVYSDLTAKAADAEARIEAVSEATALLQRRNELLLEEAALIEALNDPGRLVSKQRGIAQQLLKEEKMRRALRVEMPKINAKLRRFATEWAEKHGEAFIYRGDVLLDVLPQPEPETAVLGTVTNFRSPSQSPCLVRKRPLEGPDFDQTPSKRPRYAPRSDSSCTVATTCSLSSSRSAGSRGGWSVGATPSKGTAPVRATPAKGTGSALARATPLKGTFKAPARVPLSCMRSKTPAPVRSHVATPVRSQSQAPAPVRSQTALRPGATNTRRSGGGQSAPARPALRAPDPFATPKRVPSRIPAQRTSIVPSKPAPLHNVPLAKH</sequence>
<dbReference type="Pfam" id="PF03999">
    <property type="entry name" value="MAP65_ASE1"/>
    <property type="match status" value="2"/>
</dbReference>
<dbReference type="GO" id="GO:0005819">
    <property type="term" value="C:spindle"/>
    <property type="evidence" value="ECO:0007669"/>
    <property type="project" value="TreeGrafter"/>
</dbReference>
<evidence type="ECO:0000313" key="3">
    <source>
        <dbReference type="EMBL" id="CAE0820290.1"/>
    </source>
</evidence>
<dbReference type="AlphaFoldDB" id="A0A7S4FZG1"/>
<dbReference type="PANTHER" id="PTHR19321:SF41">
    <property type="entry name" value="FASCETTO-RELATED"/>
    <property type="match status" value="1"/>
</dbReference>
<feature type="region of interest" description="Disordered" evidence="2">
    <location>
        <begin position="419"/>
        <end position="614"/>
    </location>
</feature>
<dbReference type="GO" id="GO:0005737">
    <property type="term" value="C:cytoplasm"/>
    <property type="evidence" value="ECO:0007669"/>
    <property type="project" value="TreeGrafter"/>
</dbReference>
<evidence type="ECO:0000256" key="2">
    <source>
        <dbReference type="SAM" id="MobiDB-lite"/>
    </source>
</evidence>
<dbReference type="GO" id="GO:0008017">
    <property type="term" value="F:microtubule binding"/>
    <property type="evidence" value="ECO:0007669"/>
    <property type="project" value="InterPro"/>
</dbReference>
<feature type="coiled-coil region" evidence="1">
    <location>
        <begin position="232"/>
        <end position="259"/>
    </location>
</feature>
<feature type="coiled-coil region" evidence="1">
    <location>
        <begin position="296"/>
        <end position="323"/>
    </location>
</feature>
<accession>A0A7S4FZG1</accession>
<proteinExistence type="predicted"/>
<dbReference type="PANTHER" id="PTHR19321">
    <property type="entry name" value="PROTEIN REGULATOR OF CYTOKINESIS 1 PRC1-RELATED"/>
    <property type="match status" value="1"/>
</dbReference>